<name>A0A2T7SNY9_9ACTN</name>
<protein>
    <submittedName>
        <fullName evidence="1">Uncharacterized protein</fullName>
    </submittedName>
</protein>
<dbReference type="RefSeq" id="WP_030349520.1">
    <property type="nucleotide sequence ID" value="NZ_AZSP01000388.1"/>
</dbReference>
<proteinExistence type="predicted"/>
<gene>
    <name evidence="1" type="ORF">Y717_11775</name>
</gene>
<evidence type="ECO:0000313" key="1">
    <source>
        <dbReference type="EMBL" id="PVE04484.1"/>
    </source>
</evidence>
<accession>A0A2T7SNY9</accession>
<dbReference type="EMBL" id="AZSP01000388">
    <property type="protein sequence ID" value="PVE04484.1"/>
    <property type="molecule type" value="Genomic_DNA"/>
</dbReference>
<organism evidence="1 2">
    <name type="scientific">Streptomyces scopuliridis RB72</name>
    <dbReference type="NCBI Taxonomy" id="1440053"/>
    <lineage>
        <taxon>Bacteria</taxon>
        <taxon>Bacillati</taxon>
        <taxon>Actinomycetota</taxon>
        <taxon>Actinomycetes</taxon>
        <taxon>Kitasatosporales</taxon>
        <taxon>Streptomycetaceae</taxon>
        <taxon>Streptomyces</taxon>
    </lineage>
</organism>
<dbReference type="GeneID" id="95546496"/>
<dbReference type="AlphaFoldDB" id="A0A2T7SNY9"/>
<comment type="caution">
    <text evidence="1">The sequence shown here is derived from an EMBL/GenBank/DDBJ whole genome shotgun (WGS) entry which is preliminary data.</text>
</comment>
<sequence length="110" mass="11759">MNETSEDVVSAVDALIASTRTLERLVTSLPADEQCGGPGPRLRAELVELAETALRIMDELEESLDGARPQCSLADLVGSLRAADRLVVQLRDRTIDSVVSAVPVPDYPTA</sequence>
<keyword evidence="2" id="KW-1185">Reference proteome</keyword>
<dbReference type="Proteomes" id="UP000245992">
    <property type="component" value="Unassembled WGS sequence"/>
</dbReference>
<evidence type="ECO:0000313" key="2">
    <source>
        <dbReference type="Proteomes" id="UP000245992"/>
    </source>
</evidence>
<reference evidence="1 2" key="1">
    <citation type="submission" date="2013-12" db="EMBL/GenBank/DDBJ databases">
        <title>Annotated genome of Streptomyces scopuliridis.</title>
        <authorList>
            <person name="Olson J.B."/>
        </authorList>
    </citation>
    <scope>NUCLEOTIDE SEQUENCE [LARGE SCALE GENOMIC DNA]</scope>
    <source>
        <strain evidence="1 2">RB72</strain>
    </source>
</reference>